<dbReference type="OrthoDB" id="2422440at2759"/>
<evidence type="ECO:0000259" key="10">
    <source>
        <dbReference type="PROSITE" id="PS50868"/>
    </source>
</evidence>
<keyword evidence="6" id="KW-0949">S-adenosyl-L-methionine</keyword>
<evidence type="ECO:0000259" key="11">
    <source>
        <dbReference type="PROSITE" id="PS51215"/>
    </source>
</evidence>
<evidence type="ECO:0008006" key="14">
    <source>
        <dbReference type="Google" id="ProtNLM"/>
    </source>
</evidence>
<evidence type="ECO:0000313" key="12">
    <source>
        <dbReference type="EMBL" id="CAD7695047.1"/>
    </source>
</evidence>
<organism evidence="12 13">
    <name type="scientific">Ostreobium quekettii</name>
    <dbReference type="NCBI Taxonomy" id="121088"/>
    <lineage>
        <taxon>Eukaryota</taxon>
        <taxon>Viridiplantae</taxon>
        <taxon>Chlorophyta</taxon>
        <taxon>core chlorophytes</taxon>
        <taxon>Ulvophyceae</taxon>
        <taxon>TCBD clade</taxon>
        <taxon>Bryopsidales</taxon>
        <taxon>Ostreobineae</taxon>
        <taxon>Ostreobiaceae</taxon>
        <taxon>Ostreobium</taxon>
    </lineage>
</organism>
<dbReference type="InterPro" id="IPR003616">
    <property type="entry name" value="Post-SET_dom"/>
</dbReference>
<keyword evidence="3" id="KW-0158">Chromosome</keyword>
<feature type="region of interest" description="Disordered" evidence="8">
    <location>
        <begin position="853"/>
        <end position="874"/>
    </location>
</feature>
<keyword evidence="7" id="KW-0539">Nucleus</keyword>
<feature type="compositionally biased region" description="Basic residues" evidence="8">
    <location>
        <begin position="83"/>
        <end position="93"/>
    </location>
</feature>
<feature type="compositionally biased region" description="Basic and acidic residues" evidence="8">
    <location>
        <begin position="645"/>
        <end position="655"/>
    </location>
</feature>
<feature type="compositionally biased region" description="Polar residues" evidence="8">
    <location>
        <begin position="386"/>
        <end position="400"/>
    </location>
</feature>
<feature type="region of interest" description="Disordered" evidence="8">
    <location>
        <begin position="920"/>
        <end position="942"/>
    </location>
</feature>
<feature type="compositionally biased region" description="Polar residues" evidence="8">
    <location>
        <begin position="1072"/>
        <end position="1084"/>
    </location>
</feature>
<dbReference type="SUPFAM" id="SSF82199">
    <property type="entry name" value="SET domain"/>
    <property type="match status" value="1"/>
</dbReference>
<evidence type="ECO:0000256" key="3">
    <source>
        <dbReference type="ARBA" id="ARBA00022454"/>
    </source>
</evidence>
<feature type="region of interest" description="Disordered" evidence="8">
    <location>
        <begin position="526"/>
        <end position="554"/>
    </location>
</feature>
<dbReference type="InterPro" id="IPR006560">
    <property type="entry name" value="AWS_dom"/>
</dbReference>
<feature type="region of interest" description="Disordered" evidence="8">
    <location>
        <begin position="982"/>
        <end position="1022"/>
    </location>
</feature>
<keyword evidence="4" id="KW-0489">Methyltransferase</keyword>
<evidence type="ECO:0000256" key="5">
    <source>
        <dbReference type="ARBA" id="ARBA00022679"/>
    </source>
</evidence>
<feature type="compositionally biased region" description="Polar residues" evidence="8">
    <location>
        <begin position="1112"/>
        <end position="1121"/>
    </location>
</feature>
<feature type="domain" description="AWS" evidence="11">
    <location>
        <begin position="133"/>
        <end position="183"/>
    </location>
</feature>
<dbReference type="SMART" id="SM00570">
    <property type="entry name" value="AWS"/>
    <property type="match status" value="1"/>
</dbReference>
<comment type="subcellular location">
    <subcellularLocation>
        <location evidence="2">Chromosome</location>
    </subcellularLocation>
    <subcellularLocation>
        <location evidence="1">Nucleus</location>
    </subcellularLocation>
</comment>
<dbReference type="GO" id="GO:0042054">
    <property type="term" value="F:histone methyltransferase activity"/>
    <property type="evidence" value="ECO:0007669"/>
    <property type="project" value="InterPro"/>
</dbReference>
<feature type="compositionally biased region" description="Low complexity" evidence="8">
    <location>
        <begin position="52"/>
        <end position="61"/>
    </location>
</feature>
<dbReference type="InterPro" id="IPR001214">
    <property type="entry name" value="SET_dom"/>
</dbReference>
<dbReference type="GO" id="GO:0032259">
    <property type="term" value="P:methylation"/>
    <property type="evidence" value="ECO:0007669"/>
    <property type="project" value="UniProtKB-KW"/>
</dbReference>
<feature type="region of interest" description="Disordered" evidence="8">
    <location>
        <begin position="1"/>
        <end position="126"/>
    </location>
</feature>
<dbReference type="PROSITE" id="PS51215">
    <property type="entry name" value="AWS"/>
    <property type="match status" value="1"/>
</dbReference>
<feature type="compositionally biased region" description="Basic and acidic residues" evidence="8">
    <location>
        <begin position="62"/>
        <end position="72"/>
    </location>
</feature>
<feature type="region of interest" description="Disordered" evidence="8">
    <location>
        <begin position="1072"/>
        <end position="1121"/>
    </location>
</feature>
<protein>
    <recommendedName>
        <fullName evidence="14">Histone-lysine N-methyltransferase ASHH2</fullName>
    </recommendedName>
</protein>
<evidence type="ECO:0000256" key="1">
    <source>
        <dbReference type="ARBA" id="ARBA00004123"/>
    </source>
</evidence>
<dbReference type="PANTHER" id="PTHR22884">
    <property type="entry name" value="SET DOMAIN PROTEINS"/>
    <property type="match status" value="1"/>
</dbReference>
<evidence type="ECO:0000256" key="6">
    <source>
        <dbReference type="ARBA" id="ARBA00022691"/>
    </source>
</evidence>
<keyword evidence="5" id="KW-0808">Transferase</keyword>
<keyword evidence="13" id="KW-1185">Reference proteome</keyword>
<dbReference type="EMBL" id="CAJHUC010000300">
    <property type="protein sequence ID" value="CAD7695047.1"/>
    <property type="molecule type" value="Genomic_DNA"/>
</dbReference>
<feature type="domain" description="Post-SET" evidence="10">
    <location>
        <begin position="309"/>
        <end position="325"/>
    </location>
</feature>
<dbReference type="InterPro" id="IPR046341">
    <property type="entry name" value="SET_dom_sf"/>
</dbReference>
<evidence type="ECO:0000256" key="7">
    <source>
        <dbReference type="ARBA" id="ARBA00023242"/>
    </source>
</evidence>
<comment type="caution">
    <text evidence="12">The sequence shown here is derived from an EMBL/GenBank/DDBJ whole genome shotgun (WGS) entry which is preliminary data.</text>
</comment>
<evidence type="ECO:0000313" key="13">
    <source>
        <dbReference type="Proteomes" id="UP000708148"/>
    </source>
</evidence>
<dbReference type="InterPro" id="IPR050777">
    <property type="entry name" value="SET2_Histone-Lys_MeTrsfase"/>
</dbReference>
<evidence type="ECO:0000256" key="4">
    <source>
        <dbReference type="ARBA" id="ARBA00022603"/>
    </source>
</evidence>
<feature type="region of interest" description="Disordered" evidence="8">
    <location>
        <begin position="629"/>
        <end position="697"/>
    </location>
</feature>
<sequence length="1312" mass="139039">MPRPLYGPAPCAQTTPILPSLSQTPGGWPGARGAMQPPAGPSPSPQADRIPGDAPASPASAKDAEDAKDAPRRKMLGPQGRRPGTRRKQRRKGASGIGSGHGEGGDLVLKPPRYRHTPKNTYVNRSPAPFKRSDAYVCDCRSRELGGLDCGEGCLNRCVNVECTPGCCPCGERCQNQRLQRKEYAETRLVMTGPKGWGVVADEDIKAGALITEYVGEVVKLEEADRRSRKYEARGDRHTYIMNLSQYEVIDATEVGNFSRFINHSCEPNCETQKWTVRGEMRIAIFAIKDVPKGKEMTYHYNLDWNGGERVRCCCGSAKCLGYLGAQSAMFKRMMKQEQLLEQHEGNVEIMQDSDGETYLVDKLDTFDSDSDVLEAEGQDQHCMDGTQTVNGWQNVGPDSQSKDNMEKCRGQVANGWGSGSGTSDQTQVEGAKGSQRQEEANGLENGPAKKSPGAAGKRAVNGSKRDVHPEGLAQAPNRLRDRWGLEQEVMVKRRRRTPATFVELADEKHDGQEGQWMKRRRILQGGASPGGAEHKESSNMAMRSPPVPSEGPKPWACTVAVPTAVAKASSGVPACQKESLDHKRSGRHSGWWSAHQLRGVDGTPRLQLVGQTQGQQLIPNLRSLYDDRAQKGARQGSHRCRSPKASDRRWLVKDKRSKRTAKQARQVGRSDPSGPKPAGGARQGITPALANGLWGKPARTSHDERCSTVFNATALSCGAGLPVASAPPSQQLPCTAPPDHRLAVATSQNIMSSPIDYCSLSLGGHPQTRPGGLACPSALTSAHGLWAGGPTCGPSTVQDQSLFGMQGAGALGPMMTGGWQGHPQDGTRSQSIAADTLGAASQAASQSIIPLGREGTTGEDNGPPNGLGIRCDQPLERSNPVLRLRSAQVQPTDPVPSPKRLDGRCKEFVLQRTPPATVDRWTSAGAPEFQGTDKLMGSDGEHRHDACRTEVVMPEVMLEQISTIGPSQDANALASDNVFPLPLPKGETSHGRAAGNSSCQLSMPLSPAKAPEQMSPQTQQQLASGACSLSCSQSLPSGAPSQRPQQHITGVAGAFSCAQYSTAGTLLGETQQQPTDMTGSPSRAQYGPHGAHSQSPQQPTKGIVGSSSSSLYSNGGTQLQDTGHQLTGTVGALSCAQTDGTKLPLCEGEHGCRTSFPPSGLGPDAGIGAVGTAELPSSPRLTVALSTPTVVPTCMERSAAMELEPVSQGQHCGHLKARSGIGMRTFVEGDCGACPPVRDQGLLGSIDGGLGAADGPVLKPKALVDTAATKSGLADPGRGSTCGPAPKVDPERRQMAQHVLHVLDVMAGLEP</sequence>
<feature type="region of interest" description="Disordered" evidence="8">
    <location>
        <begin position="383"/>
        <end position="480"/>
    </location>
</feature>
<feature type="compositionally biased region" description="Polar residues" evidence="8">
    <location>
        <begin position="12"/>
        <end position="25"/>
    </location>
</feature>
<evidence type="ECO:0000256" key="2">
    <source>
        <dbReference type="ARBA" id="ARBA00004286"/>
    </source>
</evidence>
<gene>
    <name evidence="12" type="ORF">OSTQU699_LOCUS408</name>
</gene>
<evidence type="ECO:0000259" key="9">
    <source>
        <dbReference type="PROSITE" id="PS50280"/>
    </source>
</evidence>
<proteinExistence type="predicted"/>
<dbReference type="Proteomes" id="UP000708148">
    <property type="component" value="Unassembled WGS sequence"/>
</dbReference>
<dbReference type="GO" id="GO:0005634">
    <property type="term" value="C:nucleus"/>
    <property type="evidence" value="ECO:0007669"/>
    <property type="project" value="UniProtKB-SubCell"/>
</dbReference>
<dbReference type="Gene3D" id="2.170.270.10">
    <property type="entry name" value="SET domain"/>
    <property type="match status" value="1"/>
</dbReference>
<feature type="region of interest" description="Disordered" evidence="8">
    <location>
        <begin position="570"/>
        <end position="591"/>
    </location>
</feature>
<dbReference type="GO" id="GO:0005694">
    <property type="term" value="C:chromosome"/>
    <property type="evidence" value="ECO:0007669"/>
    <property type="project" value="UniProtKB-SubCell"/>
</dbReference>
<evidence type="ECO:0000256" key="8">
    <source>
        <dbReference type="SAM" id="MobiDB-lite"/>
    </source>
</evidence>
<dbReference type="PROSITE" id="PS50868">
    <property type="entry name" value="POST_SET"/>
    <property type="match status" value="1"/>
</dbReference>
<dbReference type="Pfam" id="PF17907">
    <property type="entry name" value="AWS"/>
    <property type="match status" value="1"/>
</dbReference>
<dbReference type="SMART" id="SM00317">
    <property type="entry name" value="SET"/>
    <property type="match status" value="1"/>
</dbReference>
<reference evidence="12" key="1">
    <citation type="submission" date="2020-12" db="EMBL/GenBank/DDBJ databases">
        <authorList>
            <person name="Iha C."/>
        </authorList>
    </citation>
    <scope>NUCLEOTIDE SEQUENCE</scope>
</reference>
<dbReference type="PROSITE" id="PS50280">
    <property type="entry name" value="SET"/>
    <property type="match status" value="1"/>
</dbReference>
<dbReference type="Pfam" id="PF00856">
    <property type="entry name" value="SET"/>
    <property type="match status" value="1"/>
</dbReference>
<name>A0A8S1IKK4_9CHLO</name>
<feature type="domain" description="SET" evidence="9">
    <location>
        <begin position="185"/>
        <end position="302"/>
    </location>
</feature>
<feature type="compositionally biased region" description="Basic and acidic residues" evidence="8">
    <location>
        <begin position="401"/>
        <end position="410"/>
    </location>
</feature>
<accession>A0A8S1IKK4</accession>